<evidence type="ECO:0000256" key="7">
    <source>
        <dbReference type="ARBA" id="ARBA00023170"/>
    </source>
</evidence>
<evidence type="ECO:0000256" key="5">
    <source>
        <dbReference type="ARBA" id="ARBA00022989"/>
    </source>
</evidence>
<evidence type="ECO:0000256" key="1">
    <source>
        <dbReference type="ARBA" id="ARBA00004141"/>
    </source>
</evidence>
<feature type="region of interest" description="Disordered" evidence="9">
    <location>
        <begin position="155"/>
        <end position="175"/>
    </location>
</feature>
<evidence type="ECO:0000256" key="10">
    <source>
        <dbReference type="SAM" id="Phobius"/>
    </source>
</evidence>
<keyword evidence="8" id="KW-0807">Transducer</keyword>
<feature type="compositionally biased region" description="Basic and acidic residues" evidence="9">
    <location>
        <begin position="160"/>
        <end position="175"/>
    </location>
</feature>
<keyword evidence="6 10" id="KW-0472">Membrane</keyword>
<reference evidence="11" key="1">
    <citation type="submission" date="2021-03" db="EMBL/GenBank/DDBJ databases">
        <authorList>
            <person name="Tran Van P."/>
        </authorList>
    </citation>
    <scope>NUCLEOTIDE SEQUENCE</scope>
</reference>
<keyword evidence="12" id="KW-1185">Reference proteome</keyword>
<comment type="subcellular location">
    <subcellularLocation>
        <location evidence="1">Membrane</location>
        <topology evidence="1">Multi-pass membrane protein</topology>
    </subcellularLocation>
</comment>
<feature type="transmembrane region" description="Helical" evidence="10">
    <location>
        <begin position="208"/>
        <end position="231"/>
    </location>
</feature>
<feature type="non-terminal residue" evidence="11">
    <location>
        <position position="233"/>
    </location>
</feature>
<evidence type="ECO:0000256" key="3">
    <source>
        <dbReference type="ARBA" id="ARBA00022692"/>
    </source>
</evidence>
<name>A0ABN7PC25_TIMPD</name>
<keyword evidence="3 10" id="KW-0812">Transmembrane</keyword>
<protein>
    <submittedName>
        <fullName evidence="11">Uncharacterized protein</fullName>
    </submittedName>
</protein>
<accession>A0ABN7PC25</accession>
<dbReference type="Proteomes" id="UP001153148">
    <property type="component" value="Unassembled WGS sequence"/>
</dbReference>
<dbReference type="InterPro" id="IPR004117">
    <property type="entry name" value="7tm6_olfct_rcpt"/>
</dbReference>
<organism evidence="11 12">
    <name type="scientific">Timema podura</name>
    <name type="common">Walking stick</name>
    <dbReference type="NCBI Taxonomy" id="61482"/>
    <lineage>
        <taxon>Eukaryota</taxon>
        <taxon>Metazoa</taxon>
        <taxon>Ecdysozoa</taxon>
        <taxon>Arthropoda</taxon>
        <taxon>Hexapoda</taxon>
        <taxon>Insecta</taxon>
        <taxon>Pterygota</taxon>
        <taxon>Neoptera</taxon>
        <taxon>Polyneoptera</taxon>
        <taxon>Phasmatodea</taxon>
        <taxon>Timematodea</taxon>
        <taxon>Timematoidea</taxon>
        <taxon>Timematidae</taxon>
        <taxon>Timema</taxon>
    </lineage>
</organism>
<proteinExistence type="predicted"/>
<evidence type="ECO:0000256" key="9">
    <source>
        <dbReference type="SAM" id="MobiDB-lite"/>
    </source>
</evidence>
<keyword evidence="5 10" id="KW-1133">Transmembrane helix</keyword>
<evidence type="ECO:0000256" key="6">
    <source>
        <dbReference type="ARBA" id="ARBA00023136"/>
    </source>
</evidence>
<evidence type="ECO:0000256" key="2">
    <source>
        <dbReference type="ARBA" id="ARBA00022606"/>
    </source>
</evidence>
<keyword evidence="4" id="KW-0552">Olfaction</keyword>
<dbReference type="Pfam" id="PF02949">
    <property type="entry name" value="7tm_6"/>
    <property type="match status" value="1"/>
</dbReference>
<evidence type="ECO:0000313" key="11">
    <source>
        <dbReference type="EMBL" id="CAG2065282.1"/>
    </source>
</evidence>
<keyword evidence="7" id="KW-0675">Receptor</keyword>
<evidence type="ECO:0000256" key="8">
    <source>
        <dbReference type="ARBA" id="ARBA00023224"/>
    </source>
</evidence>
<comment type="caution">
    <text evidence="11">The sequence shown here is derived from an EMBL/GenBank/DDBJ whole genome shotgun (WGS) entry which is preliminary data.</text>
</comment>
<evidence type="ECO:0000313" key="12">
    <source>
        <dbReference type="Proteomes" id="UP001153148"/>
    </source>
</evidence>
<dbReference type="EMBL" id="CAJPIN010041585">
    <property type="protein sequence ID" value="CAG2065282.1"/>
    <property type="molecule type" value="Genomic_DNA"/>
</dbReference>
<keyword evidence="2" id="KW-0716">Sensory transduction</keyword>
<sequence length="233" mass="26597">MKHIQDQNKKDVRFCSLIITTLKYMGVFDYIKPDFIRLGAVVDGVMLGHGLKYNSQLKVIEEGLPLKNWWPFDASISPAYELTYAYQKVVSKKGITSLRVDERMFSIVRDESETDSREKMHALKQTRSGLQLFIPGSLVPSGLLQPPTSQLSAVLSNSRVSKEHEDTEGRGSEQDLKEEIHTQIREDMDLFIKYHQELFRACRQLETLMHPIICADLLVTLVVFCACGFQLSL</sequence>
<gene>
    <name evidence="11" type="ORF">TPAB3V08_LOCUS12226</name>
</gene>
<evidence type="ECO:0000256" key="4">
    <source>
        <dbReference type="ARBA" id="ARBA00022725"/>
    </source>
</evidence>